<keyword evidence="4" id="KW-1185">Reference proteome</keyword>
<reference evidence="3" key="1">
    <citation type="submission" date="2024-05" db="EMBL/GenBank/DDBJ databases">
        <title>Genome Sequences of Four Agar- Degrading Marine Bacteria.</title>
        <authorList>
            <person name="Phillips E.K."/>
            <person name="Shaffer J.C."/>
            <person name="Henson M.W."/>
            <person name="Temperton B."/>
            <person name="Thrash C.J."/>
            <person name="Martin M.O."/>
        </authorList>
    </citation>
    <scope>NUCLEOTIDE SEQUENCE</scope>
    <source>
        <strain evidence="3">EKP203</strain>
    </source>
</reference>
<evidence type="ECO:0000313" key="4">
    <source>
        <dbReference type="Proteomes" id="UP001169719"/>
    </source>
</evidence>
<dbReference type="Gene3D" id="3.40.190.10">
    <property type="entry name" value="Periplasmic binding protein-like II"/>
    <property type="match status" value="2"/>
</dbReference>
<evidence type="ECO:0000256" key="1">
    <source>
        <dbReference type="ARBA" id="ARBA00022729"/>
    </source>
</evidence>
<feature type="chain" id="PRO_5047413515" evidence="2">
    <location>
        <begin position="23"/>
        <end position="338"/>
    </location>
</feature>
<feature type="signal peptide" evidence="2">
    <location>
        <begin position="1"/>
        <end position="22"/>
    </location>
</feature>
<sequence length="338" mass="37268">MNKLMLAAATAAVSLTSVSAFANQELTVYTAFEIEQIRALESAFQAQHPDIKLNFMRDSTSVVTARLLAEKENPQADVIWGLAATSMMVLDKQNMLTPYAPADLDKLDEKFRDSREVPHWIGMDAWIAGICFNTIEAEKHGLEAPTSWADLTKPEYKGHIVMPNPASSGTGFLDVSAWLQQFGDEKGWEFMEGLHQNIARYTHSGSAPCNLAATGETTMGVSFAFRGATLKQQGAPIEMIFPSEGVGWDMEAAAIVTGTDKTEAAQTLLDFAASEGANKVYNQFYPVIAISELAQPVEHYPTNATEIMIENDFVWASENYDYIINEWVKRFDGKSDAK</sequence>
<evidence type="ECO:0000313" key="3">
    <source>
        <dbReference type="EMBL" id="MDN2481662.1"/>
    </source>
</evidence>
<dbReference type="Pfam" id="PF13343">
    <property type="entry name" value="SBP_bac_6"/>
    <property type="match status" value="1"/>
</dbReference>
<dbReference type="InterPro" id="IPR017663">
    <property type="entry name" value="ABC_2-AEP-bd"/>
</dbReference>
<dbReference type="NCBIfam" id="TIGR03261">
    <property type="entry name" value="phnS2"/>
    <property type="match status" value="1"/>
</dbReference>
<name>A0ABT7Y0U2_9VIBR</name>
<organism evidence="3 4">
    <name type="scientific">Vibrio agarivorans</name>
    <dbReference type="NCBI Taxonomy" id="153622"/>
    <lineage>
        <taxon>Bacteria</taxon>
        <taxon>Pseudomonadati</taxon>
        <taxon>Pseudomonadota</taxon>
        <taxon>Gammaproteobacteria</taxon>
        <taxon>Vibrionales</taxon>
        <taxon>Vibrionaceae</taxon>
        <taxon>Vibrio</taxon>
    </lineage>
</organism>
<dbReference type="PIRSF" id="PIRSF002825">
    <property type="entry name" value="CfbpA"/>
    <property type="match status" value="1"/>
</dbReference>
<dbReference type="PANTHER" id="PTHR30006:SF2">
    <property type="entry name" value="ABC TRANSPORTER SUBSTRATE-BINDING PROTEIN"/>
    <property type="match status" value="1"/>
</dbReference>
<proteinExistence type="predicted"/>
<dbReference type="EMBL" id="JAUEOZ010000001">
    <property type="protein sequence ID" value="MDN2481662.1"/>
    <property type="molecule type" value="Genomic_DNA"/>
</dbReference>
<accession>A0ABT7Y0U2</accession>
<evidence type="ECO:0000256" key="2">
    <source>
        <dbReference type="SAM" id="SignalP"/>
    </source>
</evidence>
<dbReference type="Proteomes" id="UP001169719">
    <property type="component" value="Unassembled WGS sequence"/>
</dbReference>
<dbReference type="PANTHER" id="PTHR30006">
    <property type="entry name" value="THIAMINE-BINDING PERIPLASMIC PROTEIN-RELATED"/>
    <property type="match status" value="1"/>
</dbReference>
<comment type="caution">
    <text evidence="3">The sequence shown here is derived from an EMBL/GenBank/DDBJ whole genome shotgun (WGS) entry which is preliminary data.</text>
</comment>
<dbReference type="CDD" id="cd13544">
    <property type="entry name" value="PBP2_Fbp_like_1"/>
    <property type="match status" value="1"/>
</dbReference>
<dbReference type="SUPFAM" id="SSF53850">
    <property type="entry name" value="Periplasmic binding protein-like II"/>
    <property type="match status" value="1"/>
</dbReference>
<dbReference type="InterPro" id="IPR026045">
    <property type="entry name" value="Ferric-bd"/>
</dbReference>
<keyword evidence="1 2" id="KW-0732">Signal</keyword>
<gene>
    <name evidence="3" type="ORF">QWJ08_09660</name>
</gene>
<dbReference type="RefSeq" id="WP_289961743.1">
    <property type="nucleotide sequence ID" value="NZ_CBCSJY010000018.1"/>
</dbReference>
<protein>
    <submittedName>
        <fullName evidence="3">2-aminoethylphosphonate ABC transporter substrate-binding protein</fullName>
    </submittedName>
</protein>